<organism evidence="20 21">
    <name type="scientific">Eremothecium sinecaudum</name>
    <dbReference type="NCBI Taxonomy" id="45286"/>
    <lineage>
        <taxon>Eukaryota</taxon>
        <taxon>Fungi</taxon>
        <taxon>Dikarya</taxon>
        <taxon>Ascomycota</taxon>
        <taxon>Saccharomycotina</taxon>
        <taxon>Saccharomycetes</taxon>
        <taxon>Saccharomycetales</taxon>
        <taxon>Saccharomycetaceae</taxon>
        <taxon>Eremothecium</taxon>
    </lineage>
</organism>
<dbReference type="Gene3D" id="1.50.40.10">
    <property type="entry name" value="Mitochondrial carrier domain"/>
    <property type="match status" value="1"/>
</dbReference>
<dbReference type="RefSeq" id="XP_017985876.1">
    <property type="nucleotide sequence ID" value="XM_018130028.1"/>
</dbReference>
<keyword evidence="8" id="KW-0496">Mitochondrion</keyword>
<evidence type="ECO:0000256" key="16">
    <source>
        <dbReference type="ARBA" id="ARBA00074147"/>
    </source>
</evidence>
<keyword evidence="5" id="KW-0677">Repeat</keyword>
<dbReference type="PANTHER" id="PTHR45928:SF1">
    <property type="entry name" value="RE38146P"/>
    <property type="match status" value="1"/>
</dbReference>
<dbReference type="InterPro" id="IPR023395">
    <property type="entry name" value="MCP_dom_sf"/>
</dbReference>
<dbReference type="InterPro" id="IPR051508">
    <property type="entry name" value="Mito_Carrier_Antiporter"/>
</dbReference>
<evidence type="ECO:0000256" key="1">
    <source>
        <dbReference type="ARBA" id="ARBA00004448"/>
    </source>
</evidence>
<evidence type="ECO:0000256" key="15">
    <source>
        <dbReference type="ARBA" id="ARBA00057233"/>
    </source>
</evidence>
<evidence type="ECO:0000256" key="3">
    <source>
        <dbReference type="ARBA" id="ARBA00022448"/>
    </source>
</evidence>
<protein>
    <recommendedName>
        <fullName evidence="16">Mitochondrial oxaloacetate transport protein</fullName>
    </recommendedName>
</protein>
<dbReference type="FunFam" id="1.50.40.10:FF:000039">
    <property type="entry name" value="Solute carrier family 25 member 35"/>
    <property type="match status" value="1"/>
</dbReference>
<keyword evidence="3 18" id="KW-0813">Transport</keyword>
<gene>
    <name evidence="20" type="ORF">AW171_hschr2403</name>
</gene>
<accession>A0A125RDY0</accession>
<comment type="subcellular location">
    <subcellularLocation>
        <location evidence="1">Mitochondrion inner membrane</location>
        <topology evidence="1">Multi-pass membrane protein</topology>
    </subcellularLocation>
</comment>
<evidence type="ECO:0000313" key="21">
    <source>
        <dbReference type="Proteomes" id="UP000243052"/>
    </source>
</evidence>
<dbReference type="GO" id="GO:0005743">
    <property type="term" value="C:mitochondrial inner membrane"/>
    <property type="evidence" value="ECO:0007669"/>
    <property type="project" value="UniProtKB-SubCell"/>
</dbReference>
<evidence type="ECO:0000256" key="10">
    <source>
        <dbReference type="ARBA" id="ARBA00050115"/>
    </source>
</evidence>
<sequence>MPMEDKGKGYKHEHSAAQKISKIGSFVAGSLAACLAVIFTNPIETVKTRMQLQGEMSGVNERAYRNVPHALGVIYKNEGIHGLQKGLNCAYFYQIALNGSRLGFYEPIRSMLNGQFFPGKDPRELQNMYVNIAAGATSGIIGAVTGSPLYLVKTRMQSYSPVIRIGQQTQYSSPFTALRTIAKKEGIRGLYRGVDAAIIRTGIGSSVQLPVYNLAKRFLIEHDFLKEGTTLHLTASVFSGIGCAVVMNPWDVILTRVSNQRGNLYKGPIDCFYKTLRIEGVTALYKGFSAQLFRICPHTILCLTFMEQTMKLIYSVETRLL</sequence>
<evidence type="ECO:0000256" key="2">
    <source>
        <dbReference type="ARBA" id="ARBA00006375"/>
    </source>
</evidence>
<evidence type="ECO:0000256" key="19">
    <source>
        <dbReference type="SAM" id="Phobius"/>
    </source>
</evidence>
<evidence type="ECO:0000313" key="20">
    <source>
        <dbReference type="EMBL" id="AMD18880.1"/>
    </source>
</evidence>
<keyword evidence="7 19" id="KW-1133">Transmembrane helix</keyword>
<feature type="transmembrane region" description="Helical" evidence="19">
    <location>
        <begin position="20"/>
        <end position="40"/>
    </location>
</feature>
<evidence type="ECO:0000256" key="18">
    <source>
        <dbReference type="RuleBase" id="RU000488"/>
    </source>
</evidence>
<evidence type="ECO:0000256" key="6">
    <source>
        <dbReference type="ARBA" id="ARBA00022792"/>
    </source>
</evidence>
<evidence type="ECO:0000256" key="5">
    <source>
        <dbReference type="ARBA" id="ARBA00022737"/>
    </source>
</evidence>
<dbReference type="InterPro" id="IPR018108">
    <property type="entry name" value="MCP_transmembrane"/>
</dbReference>
<dbReference type="PANTHER" id="PTHR45928">
    <property type="entry name" value="RE38146P"/>
    <property type="match status" value="1"/>
</dbReference>
<evidence type="ECO:0000256" key="17">
    <source>
        <dbReference type="PROSITE-ProRule" id="PRU00282"/>
    </source>
</evidence>
<dbReference type="SUPFAM" id="SSF103506">
    <property type="entry name" value="Mitochondrial carrier"/>
    <property type="match status" value="1"/>
</dbReference>
<evidence type="ECO:0000256" key="9">
    <source>
        <dbReference type="ARBA" id="ARBA00023136"/>
    </source>
</evidence>
<evidence type="ECO:0000256" key="12">
    <source>
        <dbReference type="ARBA" id="ARBA00050559"/>
    </source>
</evidence>
<dbReference type="EMBL" id="CP014242">
    <property type="protein sequence ID" value="AMD18880.1"/>
    <property type="molecule type" value="Genomic_DNA"/>
</dbReference>
<dbReference type="PROSITE" id="PS51257">
    <property type="entry name" value="PROKAR_LIPOPROTEIN"/>
    <property type="match status" value="1"/>
</dbReference>
<reference evidence="20 21" key="1">
    <citation type="submission" date="2016-01" db="EMBL/GenBank/DDBJ databases">
        <title>Genome sequence of the yeast Holleya sinecauda.</title>
        <authorList>
            <person name="Dietrich F.S."/>
        </authorList>
    </citation>
    <scope>NUCLEOTIDE SEQUENCE [LARGE SCALE GENOMIC DNA]</scope>
    <source>
        <strain evidence="20 21">ATCC 58844</strain>
    </source>
</reference>
<keyword evidence="6" id="KW-0999">Mitochondrion inner membrane</keyword>
<comment type="catalytic activity">
    <reaction evidence="12">
        <text>malonate(in) + sulfate(out) = malonate(out) + sulfate(in)</text>
        <dbReference type="Rhea" id="RHEA:73195"/>
        <dbReference type="ChEBI" id="CHEBI:15792"/>
        <dbReference type="ChEBI" id="CHEBI:16189"/>
    </reaction>
    <physiologicalReaction direction="left-to-right" evidence="12">
        <dbReference type="Rhea" id="RHEA:73196"/>
    </physiologicalReaction>
    <physiologicalReaction direction="right-to-left" evidence="12">
        <dbReference type="Rhea" id="RHEA:73197"/>
    </physiologicalReaction>
</comment>
<dbReference type="GeneID" id="28722064"/>
<evidence type="ECO:0000256" key="8">
    <source>
        <dbReference type="ARBA" id="ARBA00023128"/>
    </source>
</evidence>
<dbReference type="Proteomes" id="UP000243052">
    <property type="component" value="Chromosome ii"/>
</dbReference>
<dbReference type="Pfam" id="PF00153">
    <property type="entry name" value="Mito_carr"/>
    <property type="match status" value="3"/>
</dbReference>
<evidence type="ECO:0000256" key="4">
    <source>
        <dbReference type="ARBA" id="ARBA00022692"/>
    </source>
</evidence>
<feature type="transmembrane region" description="Helical" evidence="19">
    <location>
        <begin position="128"/>
        <end position="152"/>
    </location>
</feature>
<comment type="similarity">
    <text evidence="2 18">Belongs to the mitochondrial carrier (TC 2.A.29) family.</text>
</comment>
<proteinExistence type="inferred from homology"/>
<comment type="function">
    <text evidence="15">Antiporter that exchanges dicarboxylates and sulfur oxoanions across the inner membrane of mitochondria. Exports alpha-isopropylmalate from mitochondrial matrix to the cytosol, where it serves as a precursor for leucine biosynthesis.</text>
</comment>
<name>A0A125RDY0_9SACH</name>
<comment type="catalytic activity">
    <reaction evidence="11">
        <text>thiosulfate(in) + sulfate(out) = thiosulfate(out) + sulfate(in)</text>
        <dbReference type="Rhea" id="RHEA:73215"/>
        <dbReference type="ChEBI" id="CHEBI:16189"/>
        <dbReference type="ChEBI" id="CHEBI:33542"/>
    </reaction>
    <physiologicalReaction direction="left-to-right" evidence="11">
        <dbReference type="Rhea" id="RHEA:73216"/>
    </physiologicalReaction>
    <physiologicalReaction direction="right-to-left" evidence="11">
        <dbReference type="Rhea" id="RHEA:73217"/>
    </physiologicalReaction>
</comment>
<evidence type="ECO:0000256" key="7">
    <source>
        <dbReference type="ARBA" id="ARBA00022989"/>
    </source>
</evidence>
<keyword evidence="4 17" id="KW-0812">Transmembrane</keyword>
<keyword evidence="9 17" id="KW-0472">Membrane</keyword>
<feature type="repeat" description="Solcar" evidence="17">
    <location>
        <begin position="20"/>
        <end position="111"/>
    </location>
</feature>
<dbReference type="OrthoDB" id="6703404at2759"/>
<feature type="repeat" description="Solcar" evidence="17">
    <location>
        <begin position="227"/>
        <end position="312"/>
    </location>
</feature>
<dbReference type="AlphaFoldDB" id="A0A125RDY0"/>
<feature type="repeat" description="Solcar" evidence="17">
    <location>
        <begin position="126"/>
        <end position="218"/>
    </location>
</feature>
<keyword evidence="21" id="KW-1185">Reference proteome</keyword>
<evidence type="ECO:0000256" key="14">
    <source>
        <dbReference type="ARBA" id="ARBA00052823"/>
    </source>
</evidence>
<comment type="catalytic activity">
    <reaction evidence="10">
        <text>(2R,3S)-3-isopropylmalate(in) + sulfate(out) = (2R,3S)-3-isopropylmalate(out) + sulfate(in)</text>
        <dbReference type="Rhea" id="RHEA:76347"/>
        <dbReference type="ChEBI" id="CHEBI:16189"/>
        <dbReference type="ChEBI" id="CHEBI:35121"/>
    </reaction>
    <physiologicalReaction direction="left-to-right" evidence="10">
        <dbReference type="Rhea" id="RHEA:76348"/>
    </physiologicalReaction>
    <physiologicalReaction direction="right-to-left" evidence="10">
        <dbReference type="Rhea" id="RHEA:76349"/>
    </physiologicalReaction>
</comment>
<dbReference type="PROSITE" id="PS50920">
    <property type="entry name" value="SOLCAR"/>
    <property type="match status" value="3"/>
</dbReference>
<evidence type="ECO:0000256" key="11">
    <source>
        <dbReference type="ARBA" id="ARBA00050441"/>
    </source>
</evidence>
<comment type="catalytic activity">
    <reaction evidence="13">
        <text>(2S)-2-isopropylmalate(in) + sulfate(out) = (2S)-2-isopropylmalate(out) + sulfate(in)</text>
        <dbReference type="Rhea" id="RHEA:76343"/>
        <dbReference type="ChEBI" id="CHEBI:1178"/>
        <dbReference type="ChEBI" id="CHEBI:16189"/>
    </reaction>
    <physiologicalReaction direction="left-to-right" evidence="13">
        <dbReference type="Rhea" id="RHEA:76344"/>
    </physiologicalReaction>
    <physiologicalReaction direction="right-to-left" evidence="13">
        <dbReference type="Rhea" id="RHEA:76345"/>
    </physiologicalReaction>
</comment>
<comment type="catalytic activity">
    <reaction evidence="14">
        <text>oxaloacetate(in) + sulfate(out) = oxaloacetate(out) + sulfate(in)</text>
        <dbReference type="Rhea" id="RHEA:76351"/>
        <dbReference type="ChEBI" id="CHEBI:16189"/>
        <dbReference type="ChEBI" id="CHEBI:16452"/>
    </reaction>
    <physiologicalReaction direction="left-to-right" evidence="14">
        <dbReference type="Rhea" id="RHEA:76352"/>
    </physiologicalReaction>
    <physiologicalReaction direction="right-to-left" evidence="14">
        <dbReference type="Rhea" id="RHEA:76353"/>
    </physiologicalReaction>
</comment>
<evidence type="ECO:0000256" key="13">
    <source>
        <dbReference type="ARBA" id="ARBA00051081"/>
    </source>
</evidence>